<dbReference type="Gene3D" id="3.30.200.20">
    <property type="entry name" value="Phosphorylase Kinase, domain 1"/>
    <property type="match status" value="1"/>
</dbReference>
<dbReference type="RefSeq" id="WP_268061158.1">
    <property type="nucleotide sequence ID" value="NZ_JAPQFJ010000008.1"/>
</dbReference>
<dbReference type="InterPro" id="IPR014255">
    <property type="entry name" value="Spore_coat_CotS"/>
</dbReference>
<keyword evidence="1" id="KW-0167">Capsid protein</keyword>
<accession>A0ABT4D8V3</accession>
<dbReference type="SUPFAM" id="SSF56112">
    <property type="entry name" value="Protein kinase-like (PK-like)"/>
    <property type="match status" value="1"/>
</dbReference>
<dbReference type="Proteomes" id="UP001144612">
    <property type="component" value="Unassembled WGS sequence"/>
</dbReference>
<proteinExistence type="predicted"/>
<evidence type="ECO:0000313" key="2">
    <source>
        <dbReference type="Proteomes" id="UP001144612"/>
    </source>
</evidence>
<keyword evidence="2" id="KW-1185">Reference proteome</keyword>
<sequence length="342" mass="40993">MLHNVRYKDKKALVEYDLNIDILKEYDLKVEDLIPVRNVFILVTSEGDKILKKINYEIDELKFINDGIEYIRRNGFNRIFRFVRTRDNKIYVKHNKNVYCLMDLIDGRESEYTNPIDVGIASRGIGELHRACEGFKCKNRDRYACGNLLENFKRKLHEMDLFKNLALLAQDKTEFDEIFLHELDDYKIQMENSISILENSSFYKLCSEEDKKVLCHHDLAHHNILIKDDEAYFIDFDYSIIDLKVHDLCNFINKVGKKTGYDIEKAENIIKNYNMVNKLDKNELEVLYGMLVFPYDFYDISKNYYTRTKNWDYNTFLQKIIRKNDFKDDREEFLRKFSDIII</sequence>
<reference evidence="1" key="1">
    <citation type="submission" date="2022-12" db="EMBL/GenBank/DDBJ databases">
        <title>Clostridium sp. nov., isolated from industrial wastewater.</title>
        <authorList>
            <person name="Jiayan W."/>
        </authorList>
    </citation>
    <scope>NUCLEOTIDE SEQUENCE</scope>
    <source>
        <strain evidence="1">ZC22-4</strain>
    </source>
</reference>
<dbReference type="PANTHER" id="PTHR39179">
    <property type="entry name" value="SPORE COAT PROTEIN I"/>
    <property type="match status" value="1"/>
</dbReference>
<dbReference type="Gene3D" id="3.90.1200.10">
    <property type="match status" value="1"/>
</dbReference>
<dbReference type="Pfam" id="PF01633">
    <property type="entry name" value="Choline_kinase"/>
    <property type="match status" value="1"/>
</dbReference>
<dbReference type="InterPro" id="IPR011009">
    <property type="entry name" value="Kinase-like_dom_sf"/>
</dbReference>
<dbReference type="EMBL" id="JAPQFJ010000008">
    <property type="protein sequence ID" value="MCY6958738.1"/>
    <property type="molecule type" value="Genomic_DNA"/>
</dbReference>
<keyword evidence="1" id="KW-0946">Virion</keyword>
<dbReference type="NCBIfam" id="TIGR02906">
    <property type="entry name" value="spore_CotS"/>
    <property type="match status" value="1"/>
</dbReference>
<name>A0ABT4D8V3_9CLOT</name>
<comment type="caution">
    <text evidence="1">The sequence shown here is derived from an EMBL/GenBank/DDBJ whole genome shotgun (WGS) entry which is preliminary data.</text>
</comment>
<dbReference type="InterPro" id="IPR047175">
    <property type="entry name" value="CotS-like"/>
</dbReference>
<gene>
    <name evidence="1" type="ORF">OW729_08980</name>
</gene>
<evidence type="ECO:0000313" key="1">
    <source>
        <dbReference type="EMBL" id="MCY6958738.1"/>
    </source>
</evidence>
<dbReference type="PANTHER" id="PTHR39179:SF1">
    <property type="entry name" value="SPORE COAT PROTEIN I"/>
    <property type="match status" value="1"/>
</dbReference>
<protein>
    <submittedName>
        <fullName evidence="1">CotS family spore coat protein</fullName>
    </submittedName>
</protein>
<organism evidence="1 2">
    <name type="scientific">Clostridium brassicae</name>
    <dbReference type="NCBI Taxonomy" id="2999072"/>
    <lineage>
        <taxon>Bacteria</taxon>
        <taxon>Bacillati</taxon>
        <taxon>Bacillota</taxon>
        <taxon>Clostridia</taxon>
        <taxon>Eubacteriales</taxon>
        <taxon>Clostridiaceae</taxon>
        <taxon>Clostridium</taxon>
    </lineage>
</organism>